<feature type="domain" description="ABC transporter" evidence="4">
    <location>
        <begin position="3"/>
        <end position="237"/>
    </location>
</feature>
<evidence type="ECO:0000313" key="6">
    <source>
        <dbReference type="Proteomes" id="UP001518990"/>
    </source>
</evidence>
<dbReference type="PROSITE" id="PS50893">
    <property type="entry name" value="ABC_TRANSPORTER_2"/>
    <property type="match status" value="1"/>
</dbReference>
<keyword evidence="3 5" id="KW-0067">ATP-binding</keyword>
<sequence length="348" mass="38196">MSVTIRRLVRRFGPMAALREVDLATRPGEFVALLGPSGSGKTTLLRLLAGLDFPDAGGIEIGGQDVAQVPARARGIGFVFQNYALFRHMTVFENVAFGLRVRPRATRPRAGEIAQRVRQLLERMQIPELEKRMPDQISGGQRQRVALARALAIEPRLLLLDEPFGALDAEVRKNLRHWLRDLHDELDLTTIFVTHDQDEAMAMADRVAVMQQGRVVQFDSPAELANQPANAFVAGFIGESTRLPARLEGDALRFDPLPLPPLPRDRLRGRVEDTGEVLAFIRLHEWEVQPAAAGAGNALVRSCRPAGGHDRVEADLAGLIIEAAAPQGLLRAGQPCLLQPRVALVFPS</sequence>
<evidence type="ECO:0000256" key="1">
    <source>
        <dbReference type="ARBA" id="ARBA00022448"/>
    </source>
</evidence>
<evidence type="ECO:0000256" key="2">
    <source>
        <dbReference type="ARBA" id="ARBA00022741"/>
    </source>
</evidence>
<reference evidence="5 6" key="1">
    <citation type="submission" date="2020-09" db="EMBL/GenBank/DDBJ databases">
        <title>Roseomonas.</title>
        <authorList>
            <person name="Zhu W."/>
        </authorList>
    </citation>
    <scope>NUCLEOTIDE SEQUENCE [LARGE SCALE GENOMIC DNA]</scope>
    <source>
        <strain evidence="5 6">1311</strain>
    </source>
</reference>
<dbReference type="GO" id="GO:0005524">
    <property type="term" value="F:ATP binding"/>
    <property type="evidence" value="ECO:0007669"/>
    <property type="project" value="UniProtKB-KW"/>
</dbReference>
<dbReference type="Gene3D" id="3.40.50.300">
    <property type="entry name" value="P-loop containing nucleotide triphosphate hydrolases"/>
    <property type="match status" value="1"/>
</dbReference>
<dbReference type="PANTHER" id="PTHR42781:SF4">
    <property type="entry name" value="SPERMIDINE_PUTRESCINE IMPORT ATP-BINDING PROTEIN POTA"/>
    <property type="match status" value="1"/>
</dbReference>
<dbReference type="EMBL" id="JACTNF010000016">
    <property type="protein sequence ID" value="MBO1076040.1"/>
    <property type="molecule type" value="Genomic_DNA"/>
</dbReference>
<accession>A0ABS3KGI7</accession>
<dbReference type="RefSeq" id="WP_207448633.1">
    <property type="nucleotide sequence ID" value="NZ_CP061091.1"/>
</dbReference>
<keyword evidence="6" id="KW-1185">Reference proteome</keyword>
<dbReference type="InterPro" id="IPR003439">
    <property type="entry name" value="ABC_transporter-like_ATP-bd"/>
</dbReference>
<dbReference type="Pfam" id="PF00005">
    <property type="entry name" value="ABC_tran"/>
    <property type="match status" value="1"/>
</dbReference>
<evidence type="ECO:0000313" key="5">
    <source>
        <dbReference type="EMBL" id="MBO1076040.1"/>
    </source>
</evidence>
<dbReference type="PROSITE" id="PS00211">
    <property type="entry name" value="ABC_TRANSPORTER_1"/>
    <property type="match status" value="1"/>
</dbReference>
<protein>
    <submittedName>
        <fullName evidence="5">ATP-binding cassette domain-containing protein</fullName>
    </submittedName>
</protein>
<keyword evidence="2" id="KW-0547">Nucleotide-binding</keyword>
<evidence type="ECO:0000256" key="3">
    <source>
        <dbReference type="ARBA" id="ARBA00022840"/>
    </source>
</evidence>
<dbReference type="SMART" id="SM00382">
    <property type="entry name" value="AAA"/>
    <property type="match status" value="1"/>
</dbReference>
<dbReference type="Proteomes" id="UP001518990">
    <property type="component" value="Unassembled WGS sequence"/>
</dbReference>
<dbReference type="PANTHER" id="PTHR42781">
    <property type="entry name" value="SPERMIDINE/PUTRESCINE IMPORT ATP-BINDING PROTEIN POTA"/>
    <property type="match status" value="1"/>
</dbReference>
<dbReference type="InterPro" id="IPR050093">
    <property type="entry name" value="ABC_SmlMolc_Importer"/>
</dbReference>
<proteinExistence type="predicted"/>
<dbReference type="SUPFAM" id="SSF52540">
    <property type="entry name" value="P-loop containing nucleoside triphosphate hydrolases"/>
    <property type="match status" value="1"/>
</dbReference>
<organism evidence="5 6">
    <name type="scientific">Roseomonas marmotae</name>
    <dbReference type="NCBI Taxonomy" id="2768161"/>
    <lineage>
        <taxon>Bacteria</taxon>
        <taxon>Pseudomonadati</taxon>
        <taxon>Pseudomonadota</taxon>
        <taxon>Alphaproteobacteria</taxon>
        <taxon>Acetobacterales</taxon>
        <taxon>Roseomonadaceae</taxon>
        <taxon>Roseomonas</taxon>
    </lineage>
</organism>
<keyword evidence="1" id="KW-0813">Transport</keyword>
<dbReference type="InterPro" id="IPR017871">
    <property type="entry name" value="ABC_transporter-like_CS"/>
</dbReference>
<evidence type="ECO:0000259" key="4">
    <source>
        <dbReference type="PROSITE" id="PS50893"/>
    </source>
</evidence>
<comment type="caution">
    <text evidence="5">The sequence shown here is derived from an EMBL/GenBank/DDBJ whole genome shotgun (WGS) entry which is preliminary data.</text>
</comment>
<dbReference type="InterPro" id="IPR003593">
    <property type="entry name" value="AAA+_ATPase"/>
</dbReference>
<dbReference type="InterPro" id="IPR027417">
    <property type="entry name" value="P-loop_NTPase"/>
</dbReference>
<gene>
    <name evidence="5" type="ORF">IAI60_15590</name>
</gene>
<name>A0ABS3KGI7_9PROT</name>